<accession>A0A0G8EFE8</accession>
<sequence length="457" mass="54217">MISGFMNHNNKKCLFKLKGFTLEIEEIENRDKMFEEDFKELFGINPKKDETNVLRGKDFNGKEIIFHVSNVRKRALKSYGCKVFWYIIFNKDESPFDALQINAEELNWFYNVRNAYDYNYNQKTGQTTFDIKPFESLEKKFSFTFNSTTVNGILNITRNIKNMDTSPIQLFTSLNLEFEETDDYEKLYHLISILNDFLAFISYRRNISVDSIYLKKRDDETGLYDKIGQVFINKDGIFEESEKIIRNRIIQFPLIEENIGNLFNMLIQNKIYLTHIPENSIDRRRITASRFIMITAGFEWQFKLSFKDESKNSEDKYRVQKEELLTFLDEKVEINTGKQKKFFKNYKKFVLNSDMTLEEKINRAFNKFDNVLELFIKNLYSINNLEIPTYEDMAERIAKQRNNYAHGNIDKELNSLVILDLLALEWLNYTMVLNDLGIPGDTIKHVINDLFNRNIAL</sequence>
<dbReference type="RefSeq" id="WP_046956815.1">
    <property type="nucleotide sequence ID" value="NZ_LCYI01000062.1"/>
</dbReference>
<proteinExistence type="predicted"/>
<organism evidence="2 3">
    <name type="scientific">Bacillus cereus</name>
    <dbReference type="NCBI Taxonomy" id="1396"/>
    <lineage>
        <taxon>Bacteria</taxon>
        <taxon>Bacillati</taxon>
        <taxon>Bacillota</taxon>
        <taxon>Bacilli</taxon>
        <taxon>Bacillales</taxon>
        <taxon>Bacillaceae</taxon>
        <taxon>Bacillus</taxon>
        <taxon>Bacillus cereus group</taxon>
    </lineage>
</organism>
<dbReference type="Pfam" id="PF18739">
    <property type="entry name" value="HEPN_Apea"/>
    <property type="match status" value="1"/>
</dbReference>
<name>A0A0G8EFE8_BACCE</name>
<dbReference type="PATRIC" id="fig|1396.428.peg.2495"/>
<dbReference type="EMBL" id="LCYI01000062">
    <property type="protein sequence ID" value="KLA22197.1"/>
    <property type="molecule type" value="Genomic_DNA"/>
</dbReference>
<comment type="caution">
    <text evidence="2">The sequence shown here is derived from an EMBL/GenBank/DDBJ whole genome shotgun (WGS) entry which is preliminary data.</text>
</comment>
<dbReference type="Proteomes" id="UP000035214">
    <property type="component" value="Unassembled WGS sequence"/>
</dbReference>
<dbReference type="AlphaFoldDB" id="A0A0G8EFE8"/>
<reference evidence="2 3" key="1">
    <citation type="submission" date="2015-04" db="EMBL/GenBank/DDBJ databases">
        <title>Draft Genome Sequences of Eight Spore-Forming Food Isolates of Bacillus cereus Genome sequencing.</title>
        <authorList>
            <person name="Krawcyk A.O."/>
            <person name="de Jong A."/>
            <person name="Eijlander R.T."/>
            <person name="Berendsen E.M."/>
            <person name="Holsappel S."/>
            <person name="Wells-Bennik M."/>
            <person name="Kuipers O.P."/>
        </authorList>
    </citation>
    <scope>NUCLEOTIDE SEQUENCE [LARGE SCALE GENOMIC DNA]</scope>
    <source>
        <strain evidence="2 3">B4077</strain>
    </source>
</reference>
<dbReference type="InterPro" id="IPR041229">
    <property type="entry name" value="HEPN_Apea"/>
</dbReference>
<evidence type="ECO:0000313" key="3">
    <source>
        <dbReference type="Proteomes" id="UP000035214"/>
    </source>
</evidence>
<evidence type="ECO:0000259" key="1">
    <source>
        <dbReference type="Pfam" id="PF18739"/>
    </source>
</evidence>
<feature type="domain" description="Apea-like HEPN" evidence="1">
    <location>
        <begin position="305"/>
        <end position="438"/>
    </location>
</feature>
<protein>
    <recommendedName>
        <fullName evidence="1">Apea-like HEPN domain-containing protein</fullName>
    </recommendedName>
</protein>
<gene>
    <name evidence="2" type="ORF">B4077_3143</name>
</gene>
<evidence type="ECO:0000313" key="2">
    <source>
        <dbReference type="EMBL" id="KLA22197.1"/>
    </source>
</evidence>